<sequence>MSMQKMMKEMQKMQKQMKKLQEELAETPVTGTSGGGACSVTVNGNNEVLSVSLEPEVVDPEDIEMLQDLIVAAVNDAIKNASALSEEKMGALTKGMKVPGGLF</sequence>
<dbReference type="GO" id="GO:0043590">
    <property type="term" value="C:bacterial nucleoid"/>
    <property type="evidence" value="ECO:0007669"/>
    <property type="project" value="UniProtKB-UniRule"/>
</dbReference>
<feature type="region of interest" description="Disordered" evidence="3">
    <location>
        <begin position="1"/>
        <end position="20"/>
    </location>
</feature>
<dbReference type="STRING" id="2741.SAMN04489866_11425"/>
<evidence type="ECO:0000256" key="1">
    <source>
        <dbReference type="ARBA" id="ARBA00023125"/>
    </source>
</evidence>
<keyword evidence="5" id="KW-1185">Reference proteome</keyword>
<dbReference type="PANTHER" id="PTHR33449:SF1">
    <property type="entry name" value="NUCLEOID-ASSOCIATED PROTEIN YBAB"/>
    <property type="match status" value="1"/>
</dbReference>
<dbReference type="SUPFAM" id="SSF82607">
    <property type="entry name" value="YbaB-like"/>
    <property type="match status" value="1"/>
</dbReference>
<protein>
    <recommendedName>
        <fullName evidence="2">Nucleoid-associated protein SAMN04489866_11425</fullName>
    </recommendedName>
</protein>
<dbReference type="NCBIfam" id="TIGR00103">
    <property type="entry name" value="DNA_YbaB_EbfC"/>
    <property type="match status" value="1"/>
</dbReference>
<dbReference type="EMBL" id="FNAF01000014">
    <property type="protein sequence ID" value="SDE04242.1"/>
    <property type="molecule type" value="Genomic_DNA"/>
</dbReference>
<accession>A0A1G6ZP19</accession>
<dbReference type="RefSeq" id="WP_091792320.1">
    <property type="nucleotide sequence ID" value="NZ_FNAF01000014.1"/>
</dbReference>
<organism evidence="4 5">
    <name type="scientific">Peptococcus niger</name>
    <dbReference type="NCBI Taxonomy" id="2741"/>
    <lineage>
        <taxon>Bacteria</taxon>
        <taxon>Bacillati</taxon>
        <taxon>Bacillota</taxon>
        <taxon>Clostridia</taxon>
        <taxon>Eubacteriales</taxon>
        <taxon>Peptococcaceae</taxon>
        <taxon>Peptococcus</taxon>
    </lineage>
</organism>
<evidence type="ECO:0000256" key="2">
    <source>
        <dbReference type="HAMAP-Rule" id="MF_00274"/>
    </source>
</evidence>
<comment type="similarity">
    <text evidence="2">Belongs to the YbaB/EbfC family.</text>
</comment>
<name>A0A1G6ZP19_PEPNI</name>
<dbReference type="Proteomes" id="UP000198995">
    <property type="component" value="Unassembled WGS sequence"/>
</dbReference>
<dbReference type="GO" id="GO:0005829">
    <property type="term" value="C:cytosol"/>
    <property type="evidence" value="ECO:0007669"/>
    <property type="project" value="TreeGrafter"/>
</dbReference>
<evidence type="ECO:0000313" key="5">
    <source>
        <dbReference type="Proteomes" id="UP000198995"/>
    </source>
</evidence>
<dbReference type="InterPro" id="IPR004401">
    <property type="entry name" value="YbaB/EbfC"/>
</dbReference>
<dbReference type="GO" id="GO:0003677">
    <property type="term" value="F:DNA binding"/>
    <property type="evidence" value="ECO:0007669"/>
    <property type="project" value="UniProtKB-UniRule"/>
</dbReference>
<comment type="subcellular location">
    <subcellularLocation>
        <location evidence="2">Cytoplasm</location>
        <location evidence="2">Nucleoid</location>
    </subcellularLocation>
</comment>
<reference evidence="4 5" key="1">
    <citation type="submission" date="2016-10" db="EMBL/GenBank/DDBJ databases">
        <authorList>
            <person name="de Groot N.N."/>
        </authorList>
    </citation>
    <scope>NUCLEOTIDE SEQUENCE [LARGE SCALE GENOMIC DNA]</scope>
    <source>
        <strain evidence="4 5">DSM 20475</strain>
    </source>
</reference>
<dbReference type="InterPro" id="IPR036894">
    <property type="entry name" value="YbaB-like_sf"/>
</dbReference>
<gene>
    <name evidence="4" type="ORF">SAMN04489866_11425</name>
</gene>
<evidence type="ECO:0000256" key="3">
    <source>
        <dbReference type="SAM" id="MobiDB-lite"/>
    </source>
</evidence>
<dbReference type="PANTHER" id="PTHR33449">
    <property type="entry name" value="NUCLEOID-ASSOCIATED PROTEIN YBAB"/>
    <property type="match status" value="1"/>
</dbReference>
<dbReference type="PIRSF" id="PIRSF004555">
    <property type="entry name" value="UCP004555"/>
    <property type="match status" value="1"/>
</dbReference>
<evidence type="ECO:0000313" key="4">
    <source>
        <dbReference type="EMBL" id="SDE04242.1"/>
    </source>
</evidence>
<comment type="subunit">
    <text evidence="2">Homodimer.</text>
</comment>
<dbReference type="OrthoDB" id="9795263at2"/>
<comment type="function">
    <text evidence="2">Binds to DNA and alters its conformation. May be involved in regulation of gene expression, nucleoid organization and DNA protection.</text>
</comment>
<keyword evidence="2" id="KW-0963">Cytoplasm</keyword>
<keyword evidence="1 2" id="KW-0238">DNA-binding</keyword>
<dbReference type="AlphaFoldDB" id="A0A1G6ZP19"/>
<dbReference type="Pfam" id="PF02575">
    <property type="entry name" value="YbaB_DNA_bd"/>
    <property type="match status" value="1"/>
</dbReference>
<feature type="compositionally biased region" description="Basic and acidic residues" evidence="3">
    <location>
        <begin position="1"/>
        <end position="12"/>
    </location>
</feature>
<dbReference type="HAMAP" id="MF_00274">
    <property type="entry name" value="DNA_YbaB_EbfC"/>
    <property type="match status" value="1"/>
</dbReference>
<dbReference type="Gene3D" id="3.30.1310.10">
    <property type="entry name" value="Nucleoid-associated protein YbaB-like domain"/>
    <property type="match status" value="1"/>
</dbReference>
<proteinExistence type="inferred from homology"/>